<evidence type="ECO:0000313" key="2">
    <source>
        <dbReference type="Proteomes" id="UP000821853"/>
    </source>
</evidence>
<evidence type="ECO:0000313" key="1">
    <source>
        <dbReference type="EMBL" id="KAH9359712.1"/>
    </source>
</evidence>
<gene>
    <name evidence="1" type="ORF">HPB48_021178</name>
</gene>
<organism evidence="1 2">
    <name type="scientific">Haemaphysalis longicornis</name>
    <name type="common">Bush tick</name>
    <dbReference type="NCBI Taxonomy" id="44386"/>
    <lineage>
        <taxon>Eukaryota</taxon>
        <taxon>Metazoa</taxon>
        <taxon>Ecdysozoa</taxon>
        <taxon>Arthropoda</taxon>
        <taxon>Chelicerata</taxon>
        <taxon>Arachnida</taxon>
        <taxon>Acari</taxon>
        <taxon>Parasitiformes</taxon>
        <taxon>Ixodida</taxon>
        <taxon>Ixodoidea</taxon>
        <taxon>Ixodidae</taxon>
        <taxon>Haemaphysalinae</taxon>
        <taxon>Haemaphysalis</taxon>
    </lineage>
</organism>
<dbReference type="EMBL" id="JABSTR010000001">
    <property type="protein sequence ID" value="KAH9359712.1"/>
    <property type="molecule type" value="Genomic_DNA"/>
</dbReference>
<sequence length="78" mass="8911">MRSGETVTNSATERKGASQLHVIEIFTDTEGVIRVKGRLERSDLTFNEKQLIVLPKTVSFLSFWYDMCNIRQCTEVSV</sequence>
<reference evidence="1 2" key="1">
    <citation type="journal article" date="2020" name="Cell">
        <title>Large-Scale Comparative Analyses of Tick Genomes Elucidate Their Genetic Diversity and Vector Capacities.</title>
        <authorList>
            <consortium name="Tick Genome and Microbiome Consortium (TIGMIC)"/>
            <person name="Jia N."/>
            <person name="Wang J."/>
            <person name="Shi W."/>
            <person name="Du L."/>
            <person name="Sun Y."/>
            <person name="Zhan W."/>
            <person name="Jiang J.F."/>
            <person name="Wang Q."/>
            <person name="Zhang B."/>
            <person name="Ji P."/>
            <person name="Bell-Sakyi L."/>
            <person name="Cui X.M."/>
            <person name="Yuan T.T."/>
            <person name="Jiang B.G."/>
            <person name="Yang W.F."/>
            <person name="Lam T.T."/>
            <person name="Chang Q.C."/>
            <person name="Ding S.J."/>
            <person name="Wang X.J."/>
            <person name="Zhu J.G."/>
            <person name="Ruan X.D."/>
            <person name="Zhao L."/>
            <person name="Wei J.T."/>
            <person name="Ye R.Z."/>
            <person name="Que T.C."/>
            <person name="Du C.H."/>
            <person name="Zhou Y.H."/>
            <person name="Cheng J.X."/>
            <person name="Dai P.F."/>
            <person name="Guo W.B."/>
            <person name="Han X.H."/>
            <person name="Huang E.J."/>
            <person name="Li L.F."/>
            <person name="Wei W."/>
            <person name="Gao Y.C."/>
            <person name="Liu J.Z."/>
            <person name="Shao H.Z."/>
            <person name="Wang X."/>
            <person name="Wang C.C."/>
            <person name="Yang T.C."/>
            <person name="Huo Q.B."/>
            <person name="Li W."/>
            <person name="Chen H.Y."/>
            <person name="Chen S.E."/>
            <person name="Zhou L.G."/>
            <person name="Ni X.B."/>
            <person name="Tian J.H."/>
            <person name="Sheng Y."/>
            <person name="Liu T."/>
            <person name="Pan Y.S."/>
            <person name="Xia L.Y."/>
            <person name="Li J."/>
            <person name="Zhao F."/>
            <person name="Cao W.C."/>
        </authorList>
    </citation>
    <scope>NUCLEOTIDE SEQUENCE [LARGE SCALE GENOMIC DNA]</scope>
    <source>
        <strain evidence="1">HaeL-2018</strain>
    </source>
</reference>
<keyword evidence="2" id="KW-1185">Reference proteome</keyword>
<dbReference type="VEuPathDB" id="VectorBase:HLOH_043471"/>
<dbReference type="OrthoDB" id="8057979at2759"/>
<dbReference type="AlphaFoldDB" id="A0A9J6FB06"/>
<protein>
    <submittedName>
        <fullName evidence="1">Uncharacterized protein</fullName>
    </submittedName>
</protein>
<comment type="caution">
    <text evidence="1">The sequence shown here is derived from an EMBL/GenBank/DDBJ whole genome shotgun (WGS) entry which is preliminary data.</text>
</comment>
<name>A0A9J6FB06_HAELO</name>
<dbReference type="Proteomes" id="UP000821853">
    <property type="component" value="Chromosome 1"/>
</dbReference>
<proteinExistence type="predicted"/>
<accession>A0A9J6FB06</accession>